<gene>
    <name evidence="15" type="ORF">QQX03_04485</name>
</gene>
<dbReference type="SUPFAM" id="SSF52317">
    <property type="entry name" value="Class I glutamine amidotransferase-like"/>
    <property type="match status" value="1"/>
</dbReference>
<evidence type="ECO:0000256" key="1">
    <source>
        <dbReference type="ARBA" id="ARBA00001412"/>
    </source>
</evidence>
<feature type="binding site" evidence="10">
    <location>
        <position position="141"/>
    </location>
    <ligand>
        <name>substrate</name>
    </ligand>
</feature>
<dbReference type="InterPro" id="IPR017853">
    <property type="entry name" value="GH"/>
</dbReference>
<evidence type="ECO:0000256" key="9">
    <source>
        <dbReference type="PIRSR" id="PIRSR001084-1"/>
    </source>
</evidence>
<feature type="active site" description="Nucleophile" evidence="9">
    <location>
        <position position="314"/>
    </location>
</feature>
<evidence type="ECO:0000256" key="3">
    <source>
        <dbReference type="ARBA" id="ARBA00012756"/>
    </source>
</evidence>
<evidence type="ECO:0000256" key="10">
    <source>
        <dbReference type="PIRSR" id="PIRSR001084-2"/>
    </source>
</evidence>
<keyword evidence="4 11" id="KW-0479">Metal-binding</keyword>
<accession>A0A9Y2B9G8</accession>
<comment type="similarity">
    <text evidence="2 8">Belongs to the glycosyl hydrolase 42 family.</text>
</comment>
<dbReference type="SUPFAM" id="SSF51445">
    <property type="entry name" value="(Trans)glycosidases"/>
    <property type="match status" value="1"/>
</dbReference>
<dbReference type="Pfam" id="PF08533">
    <property type="entry name" value="Glyco_hydro_42C"/>
    <property type="match status" value="1"/>
</dbReference>
<dbReference type="AlphaFoldDB" id="A0A9Y2B9G8"/>
<reference evidence="15 16" key="1">
    <citation type="submission" date="2023-06" db="EMBL/GenBank/DDBJ databases">
        <title>Altererythrobacter rubellus NBRC 112769 genome.</title>
        <authorList>
            <person name="Zhang K."/>
        </authorList>
    </citation>
    <scope>NUCLEOTIDE SEQUENCE [LARGE SCALE GENOMIC DNA]</scope>
    <source>
        <strain evidence="15 16">NBRC 112769</strain>
    </source>
</reference>
<evidence type="ECO:0000259" key="13">
    <source>
        <dbReference type="Pfam" id="PF08532"/>
    </source>
</evidence>
<feature type="domain" description="Glycoside hydrolase family 42 N-terminal" evidence="12">
    <location>
        <begin position="6"/>
        <end position="389"/>
    </location>
</feature>
<dbReference type="GO" id="GO:0009341">
    <property type="term" value="C:beta-galactosidase complex"/>
    <property type="evidence" value="ECO:0007669"/>
    <property type="project" value="InterPro"/>
</dbReference>
<sequence>MHLGVCYYPEHWPQERWKTDARMMREAGLARVRIGEFAWSRIESEPGRYDWQWLDDAVDVLHEAGLGIIMGTPTATPPKWLVDSMPDMVALDRQGRLRGFGSRRHYCFSHAGYREQAARITRAVAERYGEHPGIVSWQTDNEYGCHDTVQSFSPAARDAFRLWLNERYGDITALNEAWGNVFWSMEYRGFDEVELPNLTATEANPAHWLAFRRFSSDQVIAFNQMQVEILREFSPGRDITHNAMGFYTGYDHHDLASDLDVLGWDSYPLGFLEMFRFSDQEKLHFARQGQPDIAAFHHDLYRGCAKDERWSVLEQQPGPVNWARHNPAPLDGMVALWTLEAMAHGAELVSYFRWRQAPFAQEQMHAGLLRPDGEPAPALGEAQHAADIVAQLGNVGQPVRQAAVVFSYDSEWITQIQPQGEGLSALWAVFDSYRALRKLGLNVDIVPPHADISPYALVVIPCLPIVPETLAASLESFEGQVIVGPRTGSRTIDFRIPDELPPGPLQSTMPVKVTRSESLRPGLEHAGDGWAIARWLDHVEGTMEAELVAKDGAVASWRAGSRRYLATWPLGAVLDEVTSRAVSEAELRAIELPDGLRVRRTAKYTFVFNYSSHKVAIPEAIAGAPITGLRELAPARYAVFAAD</sequence>
<dbReference type="CDD" id="cd03143">
    <property type="entry name" value="A4_beta-galactosidase_middle_domain"/>
    <property type="match status" value="1"/>
</dbReference>
<dbReference type="InterPro" id="IPR013529">
    <property type="entry name" value="Glyco_hydro_42_N"/>
</dbReference>
<dbReference type="GO" id="GO:0006012">
    <property type="term" value="P:galactose metabolic process"/>
    <property type="evidence" value="ECO:0007669"/>
    <property type="project" value="InterPro"/>
</dbReference>
<dbReference type="InterPro" id="IPR013780">
    <property type="entry name" value="Glyco_hydro_b"/>
</dbReference>
<keyword evidence="16" id="KW-1185">Reference proteome</keyword>
<dbReference type="Pfam" id="PF08532">
    <property type="entry name" value="Glyco_hydro_42M"/>
    <property type="match status" value="1"/>
</dbReference>
<evidence type="ECO:0000259" key="14">
    <source>
        <dbReference type="Pfam" id="PF08533"/>
    </source>
</evidence>
<dbReference type="InterPro" id="IPR003476">
    <property type="entry name" value="Glyco_hydro_42"/>
</dbReference>
<comment type="catalytic activity">
    <reaction evidence="1 8">
        <text>Hydrolysis of terminal non-reducing beta-D-galactose residues in beta-D-galactosides.</text>
        <dbReference type="EC" id="3.2.1.23"/>
    </reaction>
</comment>
<feature type="binding site" evidence="11">
    <location>
        <position position="107"/>
    </location>
    <ligand>
        <name>Zn(2+)</name>
        <dbReference type="ChEBI" id="CHEBI:29105"/>
    </ligand>
</feature>
<evidence type="ECO:0000256" key="7">
    <source>
        <dbReference type="ARBA" id="ARBA00023295"/>
    </source>
</evidence>
<dbReference type="InterPro" id="IPR013738">
    <property type="entry name" value="Beta_galactosidase_Trimer"/>
</dbReference>
<keyword evidence="5 8" id="KW-0378">Hydrolase</keyword>
<dbReference type="PANTHER" id="PTHR36447">
    <property type="entry name" value="BETA-GALACTOSIDASE GANA"/>
    <property type="match status" value="1"/>
</dbReference>
<dbReference type="Proteomes" id="UP001231445">
    <property type="component" value="Chromosome"/>
</dbReference>
<evidence type="ECO:0000256" key="6">
    <source>
        <dbReference type="ARBA" id="ARBA00022833"/>
    </source>
</evidence>
<dbReference type="Gene3D" id="3.40.50.880">
    <property type="match status" value="1"/>
</dbReference>
<dbReference type="Gene3D" id="3.20.20.80">
    <property type="entry name" value="Glycosidases"/>
    <property type="match status" value="1"/>
</dbReference>
<evidence type="ECO:0000313" key="16">
    <source>
        <dbReference type="Proteomes" id="UP001231445"/>
    </source>
</evidence>
<feature type="active site" description="Proton donor" evidence="9">
    <location>
        <position position="142"/>
    </location>
</feature>
<dbReference type="EMBL" id="CP127221">
    <property type="protein sequence ID" value="WIW96366.1"/>
    <property type="molecule type" value="Genomic_DNA"/>
</dbReference>
<dbReference type="PANTHER" id="PTHR36447:SF2">
    <property type="entry name" value="BETA-GALACTOSIDASE YESZ"/>
    <property type="match status" value="1"/>
</dbReference>
<protein>
    <recommendedName>
        <fullName evidence="3 8">Beta-galactosidase</fullName>
        <shortName evidence="8">Beta-gal</shortName>
        <ecNumber evidence="3 8">3.2.1.23</ecNumber>
    </recommendedName>
</protein>
<dbReference type="InterPro" id="IPR013739">
    <property type="entry name" value="Beta_galactosidase_C"/>
</dbReference>
<dbReference type="GO" id="GO:0004565">
    <property type="term" value="F:beta-galactosidase activity"/>
    <property type="evidence" value="ECO:0007669"/>
    <property type="project" value="UniProtKB-EC"/>
</dbReference>
<dbReference type="InterPro" id="IPR029062">
    <property type="entry name" value="Class_I_gatase-like"/>
</dbReference>
<evidence type="ECO:0000256" key="2">
    <source>
        <dbReference type="ARBA" id="ARBA00005940"/>
    </source>
</evidence>
<organism evidence="15 16">
    <name type="scientific">Altererythrobacter rubellus</name>
    <dbReference type="NCBI Taxonomy" id="2173831"/>
    <lineage>
        <taxon>Bacteria</taxon>
        <taxon>Pseudomonadati</taxon>
        <taxon>Pseudomonadota</taxon>
        <taxon>Alphaproteobacteria</taxon>
        <taxon>Sphingomonadales</taxon>
        <taxon>Erythrobacteraceae</taxon>
        <taxon>Altererythrobacter</taxon>
    </lineage>
</organism>
<dbReference type="EC" id="3.2.1.23" evidence="3 8"/>
<dbReference type="GO" id="GO:0046872">
    <property type="term" value="F:metal ion binding"/>
    <property type="evidence" value="ECO:0007669"/>
    <property type="project" value="UniProtKB-KW"/>
</dbReference>
<dbReference type="Gene3D" id="2.60.40.1180">
    <property type="entry name" value="Golgi alpha-mannosidase II"/>
    <property type="match status" value="1"/>
</dbReference>
<evidence type="ECO:0000256" key="8">
    <source>
        <dbReference type="PIRNR" id="PIRNR001084"/>
    </source>
</evidence>
<dbReference type="RefSeq" id="WP_285976672.1">
    <property type="nucleotide sequence ID" value="NZ_CP127221.1"/>
</dbReference>
<feature type="binding site" evidence="10">
    <location>
        <position position="103"/>
    </location>
    <ligand>
        <name>substrate</name>
    </ligand>
</feature>
<evidence type="ECO:0000313" key="15">
    <source>
        <dbReference type="EMBL" id="WIW96366.1"/>
    </source>
</evidence>
<evidence type="ECO:0000256" key="5">
    <source>
        <dbReference type="ARBA" id="ARBA00022801"/>
    </source>
</evidence>
<feature type="domain" description="Beta-galactosidase trimerisation" evidence="13">
    <location>
        <begin position="401"/>
        <end position="587"/>
    </location>
</feature>
<dbReference type="KEGG" id="arue:QQX03_04485"/>
<dbReference type="Pfam" id="PF02449">
    <property type="entry name" value="Glyco_hydro_42"/>
    <property type="match status" value="1"/>
</dbReference>
<evidence type="ECO:0000256" key="11">
    <source>
        <dbReference type="PIRSR" id="PIRSR001084-3"/>
    </source>
</evidence>
<evidence type="ECO:0000256" key="4">
    <source>
        <dbReference type="ARBA" id="ARBA00022723"/>
    </source>
</evidence>
<feature type="domain" description="Beta-galactosidase C-terminal" evidence="14">
    <location>
        <begin position="595"/>
        <end position="628"/>
    </location>
</feature>
<keyword evidence="6 11" id="KW-0862">Zinc</keyword>
<keyword evidence="7 8" id="KW-0326">Glycosidase</keyword>
<name>A0A9Y2B9G8_9SPHN</name>
<proteinExistence type="inferred from homology"/>
<dbReference type="PIRSF" id="PIRSF001084">
    <property type="entry name" value="B-galactosidase"/>
    <property type="match status" value="1"/>
</dbReference>
<feature type="binding site" evidence="10">
    <location>
        <position position="322"/>
    </location>
    <ligand>
        <name>substrate</name>
    </ligand>
</feature>
<evidence type="ECO:0000259" key="12">
    <source>
        <dbReference type="Pfam" id="PF02449"/>
    </source>
</evidence>